<protein>
    <recommendedName>
        <fullName evidence="8">Ribophorin II C-terminal domain-containing protein</fullName>
    </recommendedName>
</protein>
<evidence type="ECO:0000256" key="2">
    <source>
        <dbReference type="ARBA" id="ARBA00022692"/>
    </source>
</evidence>
<keyword evidence="3" id="KW-0732">Signal</keyword>
<dbReference type="GO" id="GO:0006487">
    <property type="term" value="P:protein N-linked glycosylation"/>
    <property type="evidence" value="ECO:0007669"/>
    <property type="project" value="TreeGrafter"/>
</dbReference>
<evidence type="ECO:0000313" key="10">
    <source>
        <dbReference type="Proteomes" id="UP000662931"/>
    </source>
</evidence>
<comment type="subcellular location">
    <subcellularLocation>
        <location evidence="1">Endoplasmic reticulum membrane</location>
        <topology evidence="1">Multi-pass membrane protein</topology>
    </subcellularLocation>
</comment>
<feature type="transmembrane region" description="Helical" evidence="7">
    <location>
        <begin position="245"/>
        <end position="267"/>
    </location>
</feature>
<keyword evidence="4" id="KW-0256">Endoplasmic reticulum</keyword>
<evidence type="ECO:0000259" key="8">
    <source>
        <dbReference type="Pfam" id="PF25147"/>
    </source>
</evidence>
<evidence type="ECO:0000256" key="5">
    <source>
        <dbReference type="ARBA" id="ARBA00022989"/>
    </source>
</evidence>
<keyword evidence="2 7" id="KW-0812">Transmembrane</keyword>
<dbReference type="EMBL" id="CP064812">
    <property type="protein sequence ID" value="QPG74078.1"/>
    <property type="molecule type" value="Genomic_DNA"/>
</dbReference>
<reference evidence="9" key="1">
    <citation type="submission" date="2020-10" db="EMBL/GenBank/DDBJ databases">
        <authorList>
            <person name="Roach M.J.R."/>
        </authorList>
    </citation>
    <scope>NUCLEOTIDE SEQUENCE</scope>
    <source>
        <strain evidence="9">CBS 1945</strain>
    </source>
</reference>
<feature type="domain" description="Ribophorin II C-terminal" evidence="8">
    <location>
        <begin position="174"/>
        <end position="271"/>
    </location>
</feature>
<feature type="transmembrane region" description="Helical" evidence="7">
    <location>
        <begin position="218"/>
        <end position="239"/>
    </location>
</feature>
<dbReference type="GeneID" id="62194800"/>
<dbReference type="OrthoDB" id="432292at2759"/>
<organism evidence="9 10">
    <name type="scientific">Eeniella nana</name>
    <name type="common">Yeast</name>
    <name type="synonym">Brettanomyces nanus</name>
    <dbReference type="NCBI Taxonomy" id="13502"/>
    <lineage>
        <taxon>Eukaryota</taxon>
        <taxon>Fungi</taxon>
        <taxon>Dikarya</taxon>
        <taxon>Ascomycota</taxon>
        <taxon>Saccharomycotina</taxon>
        <taxon>Pichiomycetes</taxon>
        <taxon>Pichiales</taxon>
        <taxon>Pichiaceae</taxon>
        <taxon>Brettanomyces</taxon>
    </lineage>
</organism>
<dbReference type="Proteomes" id="UP000662931">
    <property type="component" value="Chromosome 1"/>
</dbReference>
<feature type="transmembrane region" description="Helical" evidence="7">
    <location>
        <begin position="12"/>
        <end position="30"/>
    </location>
</feature>
<dbReference type="PANTHER" id="PTHR12640">
    <property type="entry name" value="RIBOPHORIN II"/>
    <property type="match status" value="1"/>
</dbReference>
<evidence type="ECO:0000256" key="1">
    <source>
        <dbReference type="ARBA" id="ARBA00004477"/>
    </source>
</evidence>
<proteinExistence type="predicted"/>
<dbReference type="InterPro" id="IPR056790">
    <property type="entry name" value="Ribophorin_II_C"/>
</dbReference>
<keyword evidence="6 7" id="KW-0472">Membrane</keyword>
<sequence>MKRSSQFNGYQLLLVILVYMIGLCQGLQISNGHVRLDKVNYEFQSEPIALDVVNRNLDISFRLLQDNGESIERPGPRQISVILSSDALKAQSYLYPSYKVEADVYELKVKVKDISDYLKKQDSILVKILVGDSNSENNVLETVVELQPSQKLRDDLKMELPKRFVVKEEIHHIFHGDSKHAPKFVSQIFVIDVVVVFGGLIYFWTYFDAINVGNISKVTLMSFPFLGSLLGFEAVFYSYYLGTSIFTTLLRTVVVGILAIYFGSRVLGSLYRLRVK</sequence>
<dbReference type="InterPro" id="IPR008814">
    <property type="entry name" value="Swp1"/>
</dbReference>
<gene>
    <name evidence="9" type="ORF">FOA43_001399</name>
</gene>
<dbReference type="Pfam" id="PF25147">
    <property type="entry name" value="Ribophorin_II_C"/>
    <property type="match status" value="1"/>
</dbReference>
<dbReference type="AlphaFoldDB" id="A0A875RZD1"/>
<dbReference type="KEGG" id="bnn:FOA43_001399"/>
<evidence type="ECO:0000256" key="4">
    <source>
        <dbReference type="ARBA" id="ARBA00022824"/>
    </source>
</evidence>
<keyword evidence="10" id="KW-1185">Reference proteome</keyword>
<evidence type="ECO:0000313" key="9">
    <source>
        <dbReference type="EMBL" id="QPG74078.1"/>
    </source>
</evidence>
<keyword evidence="5 7" id="KW-1133">Transmembrane helix</keyword>
<dbReference type="GO" id="GO:0008250">
    <property type="term" value="C:oligosaccharyltransferase complex"/>
    <property type="evidence" value="ECO:0007669"/>
    <property type="project" value="InterPro"/>
</dbReference>
<evidence type="ECO:0000256" key="3">
    <source>
        <dbReference type="ARBA" id="ARBA00022729"/>
    </source>
</evidence>
<accession>A0A875RZD1</accession>
<feature type="transmembrane region" description="Helical" evidence="7">
    <location>
        <begin position="184"/>
        <end position="206"/>
    </location>
</feature>
<evidence type="ECO:0000256" key="6">
    <source>
        <dbReference type="ARBA" id="ARBA00023136"/>
    </source>
</evidence>
<dbReference type="RefSeq" id="XP_038777643.1">
    <property type="nucleotide sequence ID" value="XM_038921715.1"/>
</dbReference>
<dbReference type="UniPathway" id="UPA00378"/>
<dbReference type="PANTHER" id="PTHR12640:SF0">
    <property type="entry name" value="DOLICHYL-DIPHOSPHOOLIGOSACCHARIDE--PROTEIN GLYCOSYLTRANSFERASE SUBUNIT 2"/>
    <property type="match status" value="1"/>
</dbReference>
<name>A0A875RZD1_EENNA</name>
<evidence type="ECO:0000256" key="7">
    <source>
        <dbReference type="SAM" id="Phobius"/>
    </source>
</evidence>